<evidence type="ECO:0000313" key="2">
    <source>
        <dbReference type="EMBL" id="QDT75772.1"/>
    </source>
</evidence>
<protein>
    <submittedName>
        <fullName evidence="2">Uncharacterized protein</fullName>
    </submittedName>
</protein>
<dbReference type="RefSeq" id="WP_145435552.1">
    <property type="nucleotide sequence ID" value="NZ_CP036339.1"/>
</dbReference>
<reference evidence="2 3" key="1">
    <citation type="submission" date="2019-02" db="EMBL/GenBank/DDBJ databases">
        <title>Deep-cultivation of Planctomycetes and their phenomic and genomic characterization uncovers novel biology.</title>
        <authorList>
            <person name="Wiegand S."/>
            <person name="Jogler M."/>
            <person name="Boedeker C."/>
            <person name="Pinto D."/>
            <person name="Vollmers J."/>
            <person name="Rivas-Marin E."/>
            <person name="Kohn T."/>
            <person name="Peeters S.H."/>
            <person name="Heuer A."/>
            <person name="Rast P."/>
            <person name="Oberbeckmann S."/>
            <person name="Bunk B."/>
            <person name="Jeske O."/>
            <person name="Meyerdierks A."/>
            <person name="Storesund J.E."/>
            <person name="Kallscheuer N."/>
            <person name="Luecker S."/>
            <person name="Lage O.M."/>
            <person name="Pohl T."/>
            <person name="Merkel B.J."/>
            <person name="Hornburger P."/>
            <person name="Mueller R.-W."/>
            <person name="Bruemmer F."/>
            <person name="Labrenz M."/>
            <person name="Spormann A.M."/>
            <person name="Op den Camp H."/>
            <person name="Overmann J."/>
            <person name="Amann R."/>
            <person name="Jetten M.S.M."/>
            <person name="Mascher T."/>
            <person name="Medema M.H."/>
            <person name="Devos D.P."/>
            <person name="Kaster A.-K."/>
            <person name="Ovreas L."/>
            <person name="Rohde M."/>
            <person name="Galperin M.Y."/>
            <person name="Jogler C."/>
        </authorList>
    </citation>
    <scope>NUCLEOTIDE SEQUENCE [LARGE SCALE GENOMIC DNA]</scope>
    <source>
        <strain evidence="2 3">I41</strain>
    </source>
</reference>
<feature type="transmembrane region" description="Helical" evidence="1">
    <location>
        <begin position="42"/>
        <end position="64"/>
    </location>
</feature>
<dbReference type="AlphaFoldDB" id="A0A517U574"/>
<proteinExistence type="predicted"/>
<evidence type="ECO:0000313" key="3">
    <source>
        <dbReference type="Proteomes" id="UP000317909"/>
    </source>
</evidence>
<keyword evidence="3" id="KW-1185">Reference proteome</keyword>
<name>A0A517U574_9BACT</name>
<gene>
    <name evidence="2" type="ORF">I41_50150</name>
</gene>
<feature type="transmembrane region" description="Helical" evidence="1">
    <location>
        <begin position="70"/>
        <end position="90"/>
    </location>
</feature>
<dbReference type="OrthoDB" id="9824808at2"/>
<evidence type="ECO:0000256" key="1">
    <source>
        <dbReference type="SAM" id="Phobius"/>
    </source>
</evidence>
<keyword evidence="1" id="KW-0472">Membrane</keyword>
<dbReference type="Proteomes" id="UP000317909">
    <property type="component" value="Chromosome"/>
</dbReference>
<organism evidence="2 3">
    <name type="scientific">Lacipirellula limnantheis</name>
    <dbReference type="NCBI Taxonomy" id="2528024"/>
    <lineage>
        <taxon>Bacteria</taxon>
        <taxon>Pseudomonadati</taxon>
        <taxon>Planctomycetota</taxon>
        <taxon>Planctomycetia</taxon>
        <taxon>Pirellulales</taxon>
        <taxon>Lacipirellulaceae</taxon>
        <taxon>Lacipirellula</taxon>
    </lineage>
</organism>
<accession>A0A517U574</accession>
<sequence>MARSEDGKLERAPITAAEMERFQRNAPAALARRGPAFVGETFAEAFETLLIGGTPIVGMLWYGWSADQLLLFLLVGTWTAMLLDFVKYLAAAGAVERFAAAKFDDWHVWVVVGALRRGESEAAAEHLRVQHQPALGMLVDLACGGVGTLFILLAVHAGPGPGLRELLAERSVQWSLGGLVVYQLALTAWEIVRCRRWPETCVAKATLGIRGLGLFLLMFLVVMLREQAGETGEISRGVMLTVNGLIVALAVFNVVGLMWLRGETRWLREYLEERRRAAR</sequence>
<feature type="transmembrane region" description="Helical" evidence="1">
    <location>
        <begin position="138"/>
        <end position="159"/>
    </location>
</feature>
<keyword evidence="1" id="KW-0812">Transmembrane</keyword>
<feature type="transmembrane region" description="Helical" evidence="1">
    <location>
        <begin position="201"/>
        <end position="225"/>
    </location>
</feature>
<feature type="transmembrane region" description="Helical" evidence="1">
    <location>
        <begin position="171"/>
        <end position="189"/>
    </location>
</feature>
<keyword evidence="1" id="KW-1133">Transmembrane helix</keyword>
<feature type="transmembrane region" description="Helical" evidence="1">
    <location>
        <begin position="237"/>
        <end position="260"/>
    </location>
</feature>
<dbReference type="KEGG" id="llh:I41_50150"/>
<dbReference type="EMBL" id="CP036339">
    <property type="protein sequence ID" value="QDT75772.1"/>
    <property type="molecule type" value="Genomic_DNA"/>
</dbReference>